<dbReference type="OrthoDB" id="10044490at2759"/>
<dbReference type="AlphaFoldDB" id="Q2YDT5"/>
<feature type="compositionally biased region" description="Basic and acidic residues" evidence="1">
    <location>
        <begin position="22"/>
        <end position="33"/>
    </location>
</feature>
<accession>Q2YDT5</accession>
<evidence type="ECO:0000313" key="2">
    <source>
        <dbReference type="EMBL" id="AAI10074.1"/>
    </source>
</evidence>
<protein>
    <submittedName>
        <fullName evidence="2">SH2D6 protein</fullName>
    </submittedName>
</protein>
<evidence type="ECO:0000256" key="1">
    <source>
        <dbReference type="SAM" id="MobiDB-lite"/>
    </source>
</evidence>
<reference evidence="2" key="1">
    <citation type="journal article" date="2004" name="Genome Res.">
        <title>The status, quality, and expansion of the NIH full-length cDNA project: the Mammalian Gene Collection (MGC).</title>
        <authorList>
            <consortium name="The MGC Project Team"/>
            <person name="Gerhard D.S."/>
            <person name="Wagner L."/>
            <person name="Feingold E.A."/>
            <person name="Shenmen C.M."/>
            <person name="Grouse L.H."/>
            <person name="Schuler G."/>
            <person name="Klein S.L."/>
            <person name="Old S."/>
            <person name="Rasooly R."/>
            <person name="Good P."/>
            <person name="Guyer M."/>
            <person name="Peck A.M."/>
            <person name="Derge J.G."/>
            <person name="Lipman D."/>
            <person name="Collins F.S."/>
            <person name="Jang W."/>
            <person name="Sherry S."/>
            <person name="Feolo M."/>
            <person name="Misquitta L."/>
            <person name="Lee E."/>
            <person name="Rotmistrovsky K."/>
            <person name="Greenhut S.F."/>
            <person name="Schaefer C.F."/>
            <person name="Buetow K."/>
            <person name="Bonner T.I."/>
            <person name="Haussler D."/>
            <person name="Kent J."/>
            <person name="Kiekhaus M."/>
            <person name="Furey T."/>
            <person name="Brent M."/>
            <person name="Prange C."/>
            <person name="Schreiber K."/>
            <person name="Shapiro N."/>
            <person name="Bhat N.K."/>
            <person name="Hopkins R.F."/>
            <person name="Hsie F."/>
            <person name="Driscoll T."/>
            <person name="Soares M.B."/>
            <person name="Casavant T.L."/>
            <person name="Scheetz T.E."/>
            <person name="Brown-stein M.J."/>
            <person name="Usdin T.B."/>
            <person name="Toshiyuki S."/>
            <person name="Carninci P."/>
            <person name="Piao Y."/>
            <person name="Dudekula D.B."/>
            <person name="Ko M.S."/>
            <person name="Kawakami K."/>
            <person name="Suzuki Y."/>
            <person name="Sugano S."/>
            <person name="Gruber C.E."/>
            <person name="Smith M.R."/>
            <person name="Simmons B."/>
            <person name="Moore T."/>
            <person name="Waterman R."/>
            <person name="Johnson S.L."/>
            <person name="Ruan Y."/>
            <person name="Wei C.L."/>
            <person name="Mathavan S."/>
            <person name="Gunaratne P.H."/>
            <person name="Wu J."/>
            <person name="Garcia A.M."/>
            <person name="Hulyk S.W."/>
            <person name="Fuh E."/>
            <person name="Yuan Y."/>
            <person name="Sneed A."/>
            <person name="Kowis C."/>
            <person name="Hodgson A."/>
            <person name="Muzny D.M."/>
            <person name="McPherson J."/>
            <person name="Gibbs R.A."/>
            <person name="Fahey J."/>
            <person name="Helton E."/>
            <person name="Ketteman M."/>
            <person name="Madan A."/>
            <person name="Rodrigues S."/>
            <person name="Sanchez A."/>
            <person name="Whiting M."/>
            <person name="Madari A."/>
            <person name="Young A.C."/>
            <person name="Wetherby K.D."/>
            <person name="Granite S.J."/>
            <person name="Kwong P.N."/>
            <person name="Brinkley C.P."/>
            <person name="Pearson R.L."/>
            <person name="Bouffard G.G."/>
            <person name="Blakesly R.W."/>
            <person name="Green E.D."/>
            <person name="Dickson M.C."/>
            <person name="Rodriguez A.C."/>
            <person name="Grimwood J."/>
            <person name="Schmutz J."/>
            <person name="Myers R.M."/>
            <person name="Butterfield Y.S."/>
            <person name="Griffith M."/>
            <person name="Griffith O.L."/>
            <person name="Krzywinski M.I."/>
            <person name="Liao N."/>
            <person name="Morin R."/>
            <person name="Morrin R."/>
            <person name="Palmquist D."/>
            <person name="Petrescu A.S."/>
            <person name="Skalska U."/>
            <person name="Smailus D.E."/>
            <person name="Stott J.M."/>
            <person name="Schnerch A."/>
            <person name="Schein J.E."/>
            <person name="Jones S.J."/>
            <person name="Holt R.A."/>
            <person name="Baross A."/>
            <person name="Marra M.A."/>
            <person name="Clifton S."/>
            <person name="Makowski K.A."/>
            <person name="Bosak S."/>
            <person name="Malek J."/>
        </authorList>
    </citation>
    <scope>NUCLEOTIDE SEQUENCE [LARGE SCALE MRNA]</scope>
</reference>
<sequence length="33" mass="3645">MPSGPLPRTSVVPRPTTAPQETRNKEGNRLFPL</sequence>
<proteinExistence type="evidence at transcript level"/>
<organism evidence="2">
    <name type="scientific">Homo sapiens</name>
    <name type="common">Human</name>
    <dbReference type="NCBI Taxonomy" id="9606"/>
    <lineage>
        <taxon>Eukaryota</taxon>
        <taxon>Metazoa</taxon>
        <taxon>Chordata</taxon>
        <taxon>Craniata</taxon>
        <taxon>Vertebrata</taxon>
        <taxon>Euteleostomi</taxon>
        <taxon>Mammalia</taxon>
        <taxon>Eutheria</taxon>
        <taxon>Euarchontoglires</taxon>
        <taxon>Primates</taxon>
        <taxon>Haplorrhini</taxon>
        <taxon>Catarrhini</taxon>
        <taxon>Hominidae</taxon>
        <taxon>Homo</taxon>
    </lineage>
</organism>
<dbReference type="EMBL" id="BC110073">
    <property type="protein sequence ID" value="AAI10074.1"/>
    <property type="molecule type" value="mRNA"/>
</dbReference>
<gene>
    <name evidence="2" type="primary">SH2D6</name>
</gene>
<name>Q2YDT5_HUMAN</name>
<feature type="region of interest" description="Disordered" evidence="1">
    <location>
        <begin position="1"/>
        <end position="33"/>
    </location>
</feature>